<proteinExistence type="predicted"/>
<dbReference type="AlphaFoldDB" id="A0A0D2PQW6"/>
<evidence type="ECO:0000313" key="1">
    <source>
        <dbReference type="EMBL" id="KJA22225.1"/>
    </source>
</evidence>
<dbReference type="Proteomes" id="UP000054270">
    <property type="component" value="Unassembled WGS sequence"/>
</dbReference>
<evidence type="ECO:0000313" key="2">
    <source>
        <dbReference type="Proteomes" id="UP000054270"/>
    </source>
</evidence>
<sequence>MQAQRCASWSCSRALLVCCRRNAYICLLVAASFALEHLSGGVLGRWKLKPPLLPVNMFLSRRSVLSDVAELHIPVRRRIMAELGSFLAHLWTDLQLNLRAKANWIATYLPCLSMNV</sequence>
<dbReference type="EMBL" id="KN817551">
    <property type="protein sequence ID" value="KJA22225.1"/>
    <property type="molecule type" value="Genomic_DNA"/>
</dbReference>
<accession>A0A0D2PQW6</accession>
<gene>
    <name evidence="1" type="ORF">HYPSUDRAFT_41110</name>
</gene>
<organism evidence="1 2">
    <name type="scientific">Hypholoma sublateritium (strain FD-334 SS-4)</name>
    <dbReference type="NCBI Taxonomy" id="945553"/>
    <lineage>
        <taxon>Eukaryota</taxon>
        <taxon>Fungi</taxon>
        <taxon>Dikarya</taxon>
        <taxon>Basidiomycota</taxon>
        <taxon>Agaricomycotina</taxon>
        <taxon>Agaricomycetes</taxon>
        <taxon>Agaricomycetidae</taxon>
        <taxon>Agaricales</taxon>
        <taxon>Agaricineae</taxon>
        <taxon>Strophariaceae</taxon>
        <taxon>Hypholoma</taxon>
    </lineage>
</organism>
<name>A0A0D2PQW6_HYPSF</name>
<keyword evidence="2" id="KW-1185">Reference proteome</keyword>
<reference evidence="2" key="1">
    <citation type="submission" date="2014-04" db="EMBL/GenBank/DDBJ databases">
        <title>Evolutionary Origins and Diversification of the Mycorrhizal Mutualists.</title>
        <authorList>
            <consortium name="DOE Joint Genome Institute"/>
            <consortium name="Mycorrhizal Genomics Consortium"/>
            <person name="Kohler A."/>
            <person name="Kuo A."/>
            <person name="Nagy L.G."/>
            <person name="Floudas D."/>
            <person name="Copeland A."/>
            <person name="Barry K.W."/>
            <person name="Cichocki N."/>
            <person name="Veneault-Fourrey C."/>
            <person name="LaButti K."/>
            <person name="Lindquist E.A."/>
            <person name="Lipzen A."/>
            <person name="Lundell T."/>
            <person name="Morin E."/>
            <person name="Murat C."/>
            <person name="Riley R."/>
            <person name="Ohm R."/>
            <person name="Sun H."/>
            <person name="Tunlid A."/>
            <person name="Henrissat B."/>
            <person name="Grigoriev I.V."/>
            <person name="Hibbett D.S."/>
            <person name="Martin F."/>
        </authorList>
    </citation>
    <scope>NUCLEOTIDE SEQUENCE [LARGE SCALE GENOMIC DNA]</scope>
    <source>
        <strain evidence="2">FD-334 SS-4</strain>
    </source>
</reference>
<protein>
    <submittedName>
        <fullName evidence="1">Uncharacterized protein</fullName>
    </submittedName>
</protein>